<reference evidence="1 2" key="1">
    <citation type="submission" date="2024-04" db="EMBL/GenBank/DDBJ databases">
        <title>genome sequences of Mucor flavus KT1a and Helicostylum pulchrum KT1b strains isolated from the surface of a dry-aged beef.</title>
        <authorList>
            <person name="Toyotome T."/>
            <person name="Hosono M."/>
            <person name="Torimaru M."/>
            <person name="Fukuda K."/>
            <person name="Mikami N."/>
        </authorList>
    </citation>
    <scope>NUCLEOTIDE SEQUENCE [LARGE SCALE GENOMIC DNA]</scope>
    <source>
        <strain evidence="1 2">KT1a</strain>
    </source>
</reference>
<comment type="caution">
    <text evidence="1">The sequence shown here is derived from an EMBL/GenBank/DDBJ whole genome shotgun (WGS) entry which is preliminary data.</text>
</comment>
<accession>A0ABP9YQL2</accession>
<evidence type="ECO:0000313" key="2">
    <source>
        <dbReference type="Proteomes" id="UP001473302"/>
    </source>
</evidence>
<sequence length="450" mass="52374">MECLDTEEFPFWAQLMHAASQGQLSCLKSLPKSSKLNDDSSCFRPRLARLGAYQTLCDQMEQFKNLKTLHLSYISDEYLSYYDGLIEKCHHLKEVNFDLTAKNIQPPNEPEPKIRPRPDVHTFECNRKMIDVESQLEYVMHKFPNLKTVRVYQESETNDIVNCSGPTLVKFIRYIISVSDFEMQIDIKEDDLLNIWTEFRKAENGSKELRVRYSSKNNWNIRVSTDRGITLVCPVVTNNDEPPHIRFFSGVGETIQLINIEGPAGSNNIDWLFDILQLCSLMEEITMRNTSYLLPSRNTLKYPSVKRLNIDDFEYTNSKIFHSCLSLNLPHLNQLFFEVFFVENGYTEPITIHMPRTSLDLLTWSAEIYIKLRTDTGVKFYVGIINMLVEIDSDRYNFFSRHIRFDISCKHLKKLKIKRNVAPESDANLITYSIVMDNATTHKTPEKSKP</sequence>
<protein>
    <submittedName>
        <fullName evidence="1">Uncharacterized protein</fullName>
    </submittedName>
</protein>
<name>A0ABP9YQL2_9FUNG</name>
<gene>
    <name evidence="1" type="ORF">MFLAVUS_002549</name>
</gene>
<dbReference type="SUPFAM" id="SSF52047">
    <property type="entry name" value="RNI-like"/>
    <property type="match status" value="1"/>
</dbReference>
<evidence type="ECO:0000313" key="1">
    <source>
        <dbReference type="EMBL" id="GAA5809145.1"/>
    </source>
</evidence>
<keyword evidence="2" id="KW-1185">Reference proteome</keyword>
<dbReference type="EMBL" id="BAABUK010000004">
    <property type="protein sequence ID" value="GAA5809145.1"/>
    <property type="molecule type" value="Genomic_DNA"/>
</dbReference>
<organism evidence="1 2">
    <name type="scientific">Mucor flavus</name>
    <dbReference type="NCBI Taxonomy" id="439312"/>
    <lineage>
        <taxon>Eukaryota</taxon>
        <taxon>Fungi</taxon>
        <taxon>Fungi incertae sedis</taxon>
        <taxon>Mucoromycota</taxon>
        <taxon>Mucoromycotina</taxon>
        <taxon>Mucoromycetes</taxon>
        <taxon>Mucorales</taxon>
        <taxon>Mucorineae</taxon>
        <taxon>Mucoraceae</taxon>
        <taxon>Mucor</taxon>
    </lineage>
</organism>
<dbReference type="Proteomes" id="UP001473302">
    <property type="component" value="Unassembled WGS sequence"/>
</dbReference>
<proteinExistence type="predicted"/>